<gene>
    <name evidence="2" type="ORF">FXF69_09560</name>
</gene>
<sequence length="135" mass="14658">MAPQMSGSDHHPNHSDVTVDCPMSCLGVHTVGDLIALLTSTARSAIPNNPTHLSPAWPPHENHLLTCPISCLKLSARITNALRHHDADVENIGQLIHMLRHNKLGEVRHIGPRRVSEVHTALVAGGFNMGYSHPT</sequence>
<evidence type="ECO:0000313" key="2">
    <source>
        <dbReference type="EMBL" id="TYB49321.1"/>
    </source>
</evidence>
<feature type="domain" description="RNA polymerase alpha subunit C-terminal" evidence="1">
    <location>
        <begin position="60"/>
        <end position="122"/>
    </location>
</feature>
<evidence type="ECO:0000313" key="3">
    <source>
        <dbReference type="Proteomes" id="UP000323380"/>
    </source>
</evidence>
<dbReference type="Proteomes" id="UP000323380">
    <property type="component" value="Unassembled WGS sequence"/>
</dbReference>
<dbReference type="EMBL" id="VSFG01000001">
    <property type="protein sequence ID" value="TYB49321.1"/>
    <property type="molecule type" value="Genomic_DNA"/>
</dbReference>
<dbReference type="AlphaFoldDB" id="A0A5D0NZ72"/>
<dbReference type="SUPFAM" id="SSF47789">
    <property type="entry name" value="C-terminal domain of RNA polymerase alpha subunit"/>
    <property type="match status" value="1"/>
</dbReference>
<protein>
    <recommendedName>
        <fullName evidence="1">RNA polymerase alpha subunit C-terminal domain-containing protein</fullName>
    </recommendedName>
</protein>
<dbReference type="STRING" id="1220554.GCA_001552135_08020"/>
<dbReference type="Gene3D" id="1.10.150.20">
    <property type="entry name" value="5' to 3' exonuclease, C-terminal subdomain"/>
    <property type="match status" value="1"/>
</dbReference>
<dbReference type="InterPro" id="IPR011260">
    <property type="entry name" value="RNAP_asu_C"/>
</dbReference>
<evidence type="ECO:0000259" key="1">
    <source>
        <dbReference type="Pfam" id="PF03118"/>
    </source>
</evidence>
<reference evidence="2 3" key="1">
    <citation type="submission" date="2019-08" db="EMBL/GenBank/DDBJ databases">
        <title>Actinomadura sp. nov. CYP1-5 isolated from mountain soil.</title>
        <authorList>
            <person name="Songsumanus A."/>
            <person name="Kuncharoen N."/>
            <person name="Kudo T."/>
            <person name="Yuki M."/>
            <person name="Igarashi Y."/>
            <person name="Tanasupawat S."/>
        </authorList>
    </citation>
    <scope>NUCLEOTIDE SEQUENCE [LARGE SCALE GENOMIC DNA]</scope>
    <source>
        <strain evidence="2 3">JCM 14158</strain>
    </source>
</reference>
<proteinExistence type="predicted"/>
<comment type="caution">
    <text evidence="2">The sequence shown here is derived from an EMBL/GenBank/DDBJ whole genome shotgun (WGS) entry which is preliminary data.</text>
</comment>
<dbReference type="Pfam" id="PF03118">
    <property type="entry name" value="RNA_pol_A_CTD"/>
    <property type="match status" value="1"/>
</dbReference>
<dbReference type="GO" id="GO:0003677">
    <property type="term" value="F:DNA binding"/>
    <property type="evidence" value="ECO:0007669"/>
    <property type="project" value="InterPro"/>
</dbReference>
<organism evidence="2 3">
    <name type="scientific">Actinomadura chibensis</name>
    <dbReference type="NCBI Taxonomy" id="392828"/>
    <lineage>
        <taxon>Bacteria</taxon>
        <taxon>Bacillati</taxon>
        <taxon>Actinomycetota</taxon>
        <taxon>Actinomycetes</taxon>
        <taxon>Streptosporangiales</taxon>
        <taxon>Thermomonosporaceae</taxon>
        <taxon>Actinomadura</taxon>
    </lineage>
</organism>
<name>A0A5D0NZ72_9ACTN</name>
<keyword evidence="3" id="KW-1185">Reference proteome</keyword>
<dbReference type="GO" id="GO:0006351">
    <property type="term" value="P:DNA-templated transcription"/>
    <property type="evidence" value="ECO:0007669"/>
    <property type="project" value="InterPro"/>
</dbReference>
<accession>A0A5D0NZ72</accession>
<dbReference type="RefSeq" id="WP_067905029.1">
    <property type="nucleotide sequence ID" value="NZ_VSFG01000001.1"/>
</dbReference>
<dbReference type="GO" id="GO:0003899">
    <property type="term" value="F:DNA-directed RNA polymerase activity"/>
    <property type="evidence" value="ECO:0007669"/>
    <property type="project" value="InterPro"/>
</dbReference>